<reference evidence="10 11" key="1">
    <citation type="submission" date="2024-05" db="EMBL/GenBank/DDBJ databases">
        <authorList>
            <person name="Liu Q."/>
            <person name="Xin Y.-H."/>
        </authorList>
    </citation>
    <scope>NUCLEOTIDE SEQUENCE [LARGE SCALE GENOMIC DNA]</scope>
    <source>
        <strain evidence="10 11">CGMCC 1.10181</strain>
    </source>
</reference>
<dbReference type="Proteomes" id="UP001419910">
    <property type="component" value="Unassembled WGS sequence"/>
</dbReference>
<feature type="transmembrane region" description="Helical" evidence="8">
    <location>
        <begin position="35"/>
        <end position="65"/>
    </location>
</feature>
<evidence type="ECO:0000256" key="6">
    <source>
        <dbReference type="ARBA" id="ARBA00023136"/>
    </source>
</evidence>
<evidence type="ECO:0000256" key="3">
    <source>
        <dbReference type="ARBA" id="ARBA00022989"/>
    </source>
</evidence>
<evidence type="ECO:0000313" key="11">
    <source>
        <dbReference type="Proteomes" id="UP001419910"/>
    </source>
</evidence>
<feature type="transmembrane region" description="Helical" evidence="8">
    <location>
        <begin position="6"/>
        <end position="23"/>
    </location>
</feature>
<proteinExistence type="predicted"/>
<dbReference type="EC" id="1.-.-.-" evidence="10"/>
<keyword evidence="5" id="KW-0443">Lipid metabolism</keyword>
<feature type="domain" description="Fatty acid hydroxylase" evidence="9">
    <location>
        <begin position="80"/>
        <end position="214"/>
    </location>
</feature>
<dbReference type="PANTHER" id="PTHR21624:SF1">
    <property type="entry name" value="ALKYLGLYCEROL MONOOXYGENASE"/>
    <property type="match status" value="1"/>
</dbReference>
<evidence type="ECO:0000256" key="1">
    <source>
        <dbReference type="ARBA" id="ARBA00004127"/>
    </source>
</evidence>
<evidence type="ECO:0000256" key="8">
    <source>
        <dbReference type="SAM" id="Phobius"/>
    </source>
</evidence>
<evidence type="ECO:0000256" key="4">
    <source>
        <dbReference type="ARBA" id="ARBA00023002"/>
    </source>
</evidence>
<dbReference type="Pfam" id="PF04116">
    <property type="entry name" value="FA_hydroxylase"/>
    <property type="match status" value="1"/>
</dbReference>
<protein>
    <submittedName>
        <fullName evidence="10">Sterol desaturase family protein</fullName>
        <ecNumber evidence="10">1.-.-.-</ecNumber>
    </submittedName>
</protein>
<dbReference type="RefSeq" id="WP_343887310.1">
    <property type="nucleotide sequence ID" value="NZ_BAAAEH010000002.1"/>
</dbReference>
<comment type="subcellular location">
    <subcellularLocation>
        <location evidence="1">Endomembrane system</location>
        <topology evidence="1">Multi-pass membrane protein</topology>
    </subcellularLocation>
</comment>
<evidence type="ECO:0000259" key="9">
    <source>
        <dbReference type="Pfam" id="PF04116"/>
    </source>
</evidence>
<evidence type="ECO:0000313" key="10">
    <source>
        <dbReference type="EMBL" id="MEN2789389.1"/>
    </source>
</evidence>
<name>A0ABU9Y0Q4_9SPHN</name>
<keyword evidence="4 10" id="KW-0560">Oxidoreductase</keyword>
<comment type="caution">
    <text evidence="10">The sequence shown here is derived from an EMBL/GenBank/DDBJ whole genome shotgun (WGS) entry which is preliminary data.</text>
</comment>
<feature type="region of interest" description="Disordered" evidence="7">
    <location>
        <begin position="266"/>
        <end position="285"/>
    </location>
</feature>
<dbReference type="GO" id="GO:0016491">
    <property type="term" value="F:oxidoreductase activity"/>
    <property type="evidence" value="ECO:0007669"/>
    <property type="project" value="UniProtKB-KW"/>
</dbReference>
<keyword evidence="6 8" id="KW-0472">Membrane</keyword>
<organism evidence="10 11">
    <name type="scientific">Sphingomonas oligophenolica</name>
    <dbReference type="NCBI Taxonomy" id="301154"/>
    <lineage>
        <taxon>Bacteria</taxon>
        <taxon>Pseudomonadati</taxon>
        <taxon>Pseudomonadota</taxon>
        <taxon>Alphaproteobacteria</taxon>
        <taxon>Sphingomonadales</taxon>
        <taxon>Sphingomonadaceae</taxon>
        <taxon>Sphingomonas</taxon>
    </lineage>
</organism>
<keyword evidence="3 8" id="KW-1133">Transmembrane helix</keyword>
<dbReference type="PANTHER" id="PTHR21624">
    <property type="entry name" value="STEROL DESATURASE-RELATED PROTEIN"/>
    <property type="match status" value="1"/>
</dbReference>
<gene>
    <name evidence="10" type="ORF">ABC974_07125</name>
</gene>
<dbReference type="InterPro" id="IPR051689">
    <property type="entry name" value="Sterol_desaturase/TMEM195"/>
</dbReference>
<evidence type="ECO:0000256" key="7">
    <source>
        <dbReference type="SAM" id="MobiDB-lite"/>
    </source>
</evidence>
<keyword evidence="11" id="KW-1185">Reference proteome</keyword>
<feature type="compositionally biased region" description="Basic and acidic residues" evidence="7">
    <location>
        <begin position="270"/>
        <end position="285"/>
    </location>
</feature>
<feature type="transmembrane region" description="Helical" evidence="8">
    <location>
        <begin position="135"/>
        <end position="157"/>
    </location>
</feature>
<feature type="transmembrane region" description="Helical" evidence="8">
    <location>
        <begin position="77"/>
        <end position="94"/>
    </location>
</feature>
<dbReference type="InterPro" id="IPR006694">
    <property type="entry name" value="Fatty_acid_hydroxylase"/>
</dbReference>
<evidence type="ECO:0000256" key="2">
    <source>
        <dbReference type="ARBA" id="ARBA00022692"/>
    </source>
</evidence>
<keyword evidence="2 8" id="KW-0812">Transmembrane</keyword>
<dbReference type="EMBL" id="JBDIME010000004">
    <property type="protein sequence ID" value="MEN2789389.1"/>
    <property type="molecule type" value="Genomic_DNA"/>
</dbReference>
<sequence length="285" mass="31930">MDIGRSPIWLATMLALVLAEAGWRLSQRRGYDGRAALTTLGLVAGNIPAALLNAVVLSAVYGFAARLAPVHWPLGDWRTWAIGFVAVEFAYYWFHRASHRVRWLWASHSVHHSAEQMTLLASFRLGWTNLFSAGWAFYVPLVLLGFPPVMVVTLLAFDLRYQFFLHTEAVGTLGPLEWVFNTPAHHRLHHASNDAYLDRNYGGVVILFDRLFGTFARVRREEPIRYGLAHRTPTANPVRLAVREWSAMLGDAAKARTLGDLGRALFDPPGSHDRSAPARPVEKVI</sequence>
<evidence type="ECO:0000256" key="5">
    <source>
        <dbReference type="ARBA" id="ARBA00023098"/>
    </source>
</evidence>
<accession>A0ABU9Y0Q4</accession>